<dbReference type="EMBL" id="JACOOG010000001">
    <property type="protein sequence ID" value="MBC5591918.1"/>
    <property type="molecule type" value="Genomic_DNA"/>
</dbReference>
<evidence type="ECO:0000313" key="3">
    <source>
        <dbReference type="Proteomes" id="UP000600230"/>
    </source>
</evidence>
<evidence type="ECO:0008006" key="4">
    <source>
        <dbReference type="Google" id="ProtNLM"/>
    </source>
</evidence>
<comment type="similarity">
    <text evidence="1">Belongs to the transferase hexapeptide repeat family.</text>
</comment>
<comment type="caution">
    <text evidence="2">The sequence shown here is derived from an EMBL/GenBank/DDBJ whole genome shotgun (WGS) entry which is preliminary data.</text>
</comment>
<accession>A0ABR7C328</accession>
<protein>
    <recommendedName>
        <fullName evidence="4">CatB-related O-acetyltransferase</fullName>
    </recommendedName>
</protein>
<dbReference type="Pfam" id="PF00132">
    <property type="entry name" value="Hexapep"/>
    <property type="match status" value="1"/>
</dbReference>
<name>A0ABR7C328_9BACE</name>
<dbReference type="SUPFAM" id="SSF51161">
    <property type="entry name" value="Trimeric LpxA-like enzymes"/>
    <property type="match status" value="1"/>
</dbReference>
<dbReference type="PANTHER" id="PTHR43300:SF11">
    <property type="entry name" value="ACETYLTRANSFERASE RV3034C-RELATED"/>
    <property type="match status" value="1"/>
</dbReference>
<dbReference type="Proteomes" id="UP000600230">
    <property type="component" value="Unassembled WGS sequence"/>
</dbReference>
<evidence type="ECO:0000313" key="2">
    <source>
        <dbReference type="EMBL" id="MBC5591918.1"/>
    </source>
</evidence>
<dbReference type="InterPro" id="IPR011004">
    <property type="entry name" value="Trimer_LpxA-like_sf"/>
</dbReference>
<sequence length="253" mass="28794">MEESSTFFRGHDTLVKNVNGASSCKIYNYSRVSDTILGEYSSIGDFSTVRESKLGERSSIQRNCDIWRLDMDRYSCVGRMSTIQSTKIGAFCALSWNLRIGGDDHDYKMISTHPFWHNVSWGIAEDKEYSRMYHEKEYEEPCIIGNDVWIGAGVSICRNVHIGNGCVIGAGAVITHDLEPYSIVVGVPGKVIKKRFKDSFIERLEKMQWWNLPINVIKENISLFRDSQLTDTSLSRLEALCNEKMDFSCITKS</sequence>
<reference evidence="2 3" key="1">
    <citation type="submission" date="2020-08" db="EMBL/GenBank/DDBJ databases">
        <title>Genome public.</title>
        <authorList>
            <person name="Liu C."/>
            <person name="Sun Q."/>
        </authorList>
    </citation>
    <scope>NUCLEOTIDE SEQUENCE [LARGE SCALE GENOMIC DNA]</scope>
    <source>
        <strain evidence="2 3">NSJ-21</strain>
    </source>
</reference>
<dbReference type="RefSeq" id="WP_186905834.1">
    <property type="nucleotide sequence ID" value="NZ_JACOOG010000001.1"/>
</dbReference>
<keyword evidence="3" id="KW-1185">Reference proteome</keyword>
<organism evidence="2 3">
    <name type="scientific">Bacteroides parvus</name>
    <dbReference type="NCBI Taxonomy" id="2763025"/>
    <lineage>
        <taxon>Bacteria</taxon>
        <taxon>Pseudomonadati</taxon>
        <taxon>Bacteroidota</taxon>
        <taxon>Bacteroidia</taxon>
        <taxon>Bacteroidales</taxon>
        <taxon>Bacteroidaceae</taxon>
        <taxon>Bacteroides</taxon>
    </lineage>
</organism>
<evidence type="ECO:0000256" key="1">
    <source>
        <dbReference type="ARBA" id="ARBA00007274"/>
    </source>
</evidence>
<proteinExistence type="inferred from homology"/>
<dbReference type="PANTHER" id="PTHR43300">
    <property type="entry name" value="ACETYLTRANSFERASE"/>
    <property type="match status" value="1"/>
</dbReference>
<dbReference type="CDD" id="cd03349">
    <property type="entry name" value="LbH_XAT"/>
    <property type="match status" value="1"/>
</dbReference>
<dbReference type="Gene3D" id="2.160.10.10">
    <property type="entry name" value="Hexapeptide repeat proteins"/>
    <property type="match status" value="1"/>
</dbReference>
<gene>
    <name evidence="2" type="ORF">H8S53_11845</name>
</gene>
<dbReference type="InterPro" id="IPR050179">
    <property type="entry name" value="Trans_hexapeptide_repeat"/>
</dbReference>
<dbReference type="InterPro" id="IPR001451">
    <property type="entry name" value="Hexapep"/>
</dbReference>